<dbReference type="Gene3D" id="1.10.1040.10">
    <property type="entry name" value="N-(1-d-carboxylethyl)-l-norvaline Dehydrogenase, domain 2"/>
    <property type="match status" value="1"/>
</dbReference>
<dbReference type="GO" id="GO:0005737">
    <property type="term" value="C:cytoplasm"/>
    <property type="evidence" value="ECO:0007669"/>
    <property type="project" value="TreeGrafter"/>
</dbReference>
<dbReference type="InterPro" id="IPR036291">
    <property type="entry name" value="NAD(P)-bd_dom_sf"/>
</dbReference>
<evidence type="ECO:0000256" key="1">
    <source>
        <dbReference type="ARBA" id="ARBA00007870"/>
    </source>
</evidence>
<dbReference type="InterPro" id="IPR003710">
    <property type="entry name" value="ApbA"/>
</dbReference>
<dbReference type="FunFam" id="3.40.50.720:FF:000307">
    <property type="entry name" value="2-dehydropantoate 2-reductase"/>
    <property type="match status" value="1"/>
</dbReference>
<dbReference type="SUPFAM" id="SSF51735">
    <property type="entry name" value="NAD(P)-binding Rossmann-fold domains"/>
    <property type="match status" value="1"/>
</dbReference>
<comment type="function">
    <text evidence="4">Catalyzes the NADPH-dependent reduction of ketopantoate into pantoic acid.</text>
</comment>
<comment type="pathway">
    <text evidence="4">Cofactor biosynthesis; (R)-pantothenate biosynthesis; (R)-pantoate from 3-methyl-2-oxobutanoate: step 2/2.</text>
</comment>
<dbReference type="Pfam" id="PF02558">
    <property type="entry name" value="ApbA"/>
    <property type="match status" value="1"/>
</dbReference>
<evidence type="ECO:0000256" key="3">
    <source>
        <dbReference type="ARBA" id="ARBA00023002"/>
    </source>
</evidence>
<organism evidence="7 8">
    <name type="scientific">Asanoa ferruginea</name>
    <dbReference type="NCBI Taxonomy" id="53367"/>
    <lineage>
        <taxon>Bacteria</taxon>
        <taxon>Bacillati</taxon>
        <taxon>Actinomycetota</taxon>
        <taxon>Actinomycetes</taxon>
        <taxon>Micromonosporales</taxon>
        <taxon>Micromonosporaceae</taxon>
        <taxon>Asanoa</taxon>
    </lineage>
</organism>
<comment type="caution">
    <text evidence="7">The sequence shown here is derived from an EMBL/GenBank/DDBJ whole genome shotgun (WGS) entry which is preliminary data.</text>
</comment>
<evidence type="ECO:0000259" key="5">
    <source>
        <dbReference type="Pfam" id="PF02558"/>
    </source>
</evidence>
<comment type="catalytic activity">
    <reaction evidence="4">
        <text>(R)-pantoate + NADP(+) = 2-dehydropantoate + NADPH + H(+)</text>
        <dbReference type="Rhea" id="RHEA:16233"/>
        <dbReference type="ChEBI" id="CHEBI:11561"/>
        <dbReference type="ChEBI" id="CHEBI:15378"/>
        <dbReference type="ChEBI" id="CHEBI:15980"/>
        <dbReference type="ChEBI" id="CHEBI:57783"/>
        <dbReference type="ChEBI" id="CHEBI:58349"/>
        <dbReference type="EC" id="1.1.1.169"/>
    </reaction>
</comment>
<dbReference type="Pfam" id="PF08546">
    <property type="entry name" value="ApbA_C"/>
    <property type="match status" value="1"/>
</dbReference>
<dbReference type="InterPro" id="IPR051402">
    <property type="entry name" value="KPR-Related"/>
</dbReference>
<dbReference type="UniPathway" id="UPA00028">
    <property type="reaction ID" value="UER00004"/>
</dbReference>
<dbReference type="Gene3D" id="3.40.50.720">
    <property type="entry name" value="NAD(P)-binding Rossmann-like Domain"/>
    <property type="match status" value="1"/>
</dbReference>
<gene>
    <name evidence="7" type="ORF">DFJ67_5706</name>
</gene>
<dbReference type="SUPFAM" id="SSF48179">
    <property type="entry name" value="6-phosphogluconate dehydrogenase C-terminal domain-like"/>
    <property type="match status" value="1"/>
</dbReference>
<keyword evidence="2 4" id="KW-0521">NADP</keyword>
<accession>A0A3D9ZQN0</accession>
<dbReference type="OrthoDB" id="9793586at2"/>
<name>A0A3D9ZQN0_9ACTN</name>
<comment type="similarity">
    <text evidence="1 4">Belongs to the ketopantoate reductase family.</text>
</comment>
<dbReference type="EC" id="1.1.1.169" evidence="4"/>
<dbReference type="EMBL" id="QUMQ01000001">
    <property type="protein sequence ID" value="REF99666.1"/>
    <property type="molecule type" value="Genomic_DNA"/>
</dbReference>
<feature type="domain" description="Ketopantoate reductase N-terminal" evidence="5">
    <location>
        <begin position="3"/>
        <end position="152"/>
    </location>
</feature>
<keyword evidence="4" id="KW-0566">Pantothenate biosynthesis</keyword>
<dbReference type="GO" id="GO:0015940">
    <property type="term" value="P:pantothenate biosynthetic process"/>
    <property type="evidence" value="ECO:0007669"/>
    <property type="project" value="UniProtKB-UniPathway"/>
</dbReference>
<feature type="domain" description="Ketopantoate reductase C-terminal" evidence="6">
    <location>
        <begin position="181"/>
        <end position="295"/>
    </location>
</feature>
<keyword evidence="8" id="KW-1185">Reference proteome</keyword>
<keyword evidence="3 4" id="KW-0560">Oxidoreductase</keyword>
<dbReference type="InterPro" id="IPR013332">
    <property type="entry name" value="KPR_N"/>
</dbReference>
<dbReference type="RefSeq" id="WP_116070812.1">
    <property type="nucleotide sequence ID" value="NZ_BONB01000063.1"/>
</dbReference>
<reference evidence="7 8" key="1">
    <citation type="submission" date="2018-08" db="EMBL/GenBank/DDBJ databases">
        <title>Sequencing the genomes of 1000 actinobacteria strains.</title>
        <authorList>
            <person name="Klenk H.-P."/>
        </authorList>
    </citation>
    <scope>NUCLEOTIDE SEQUENCE [LARGE SCALE GENOMIC DNA]</scope>
    <source>
        <strain evidence="7 8">DSM 44099</strain>
    </source>
</reference>
<evidence type="ECO:0000313" key="8">
    <source>
        <dbReference type="Proteomes" id="UP000256913"/>
    </source>
</evidence>
<evidence type="ECO:0000313" key="7">
    <source>
        <dbReference type="EMBL" id="REF99666.1"/>
    </source>
</evidence>
<proteinExistence type="inferred from homology"/>
<dbReference type="FunFam" id="1.10.1040.10:FF:000017">
    <property type="entry name" value="2-dehydropantoate 2-reductase"/>
    <property type="match status" value="1"/>
</dbReference>
<evidence type="ECO:0000256" key="2">
    <source>
        <dbReference type="ARBA" id="ARBA00022857"/>
    </source>
</evidence>
<dbReference type="InterPro" id="IPR013328">
    <property type="entry name" value="6PGD_dom2"/>
</dbReference>
<dbReference type="Proteomes" id="UP000256913">
    <property type="component" value="Unassembled WGS sequence"/>
</dbReference>
<dbReference type="NCBIfam" id="TIGR00745">
    <property type="entry name" value="apbA_panE"/>
    <property type="match status" value="1"/>
</dbReference>
<evidence type="ECO:0000256" key="4">
    <source>
        <dbReference type="RuleBase" id="RU362068"/>
    </source>
</evidence>
<dbReference type="PANTHER" id="PTHR21708">
    <property type="entry name" value="PROBABLE 2-DEHYDROPANTOATE 2-REDUCTASE"/>
    <property type="match status" value="1"/>
</dbReference>
<dbReference type="InterPro" id="IPR013752">
    <property type="entry name" value="KPA_reductase"/>
</dbReference>
<dbReference type="PANTHER" id="PTHR21708:SF26">
    <property type="entry name" value="2-DEHYDROPANTOATE 2-REDUCTASE"/>
    <property type="match status" value="1"/>
</dbReference>
<sequence>MRILVVGAGATGGYFGARLAQAGRDVTFLVRPRRADQLAERGLRVRGPDGHDDRIDVNTVVKDRLADPFDIVLLAVKAYALDGAISDFTPAVGPATTIVPFLNGIGHIGRLTEAFGARRVYGGVCYVASTLTDDGDIVWLGGAQELRYGPLANGSGAGEHAAHVHDALAGAGFPAELSDTIETDMWEKWIFLASVTAVTCLARGTVGDVNAVEGGREFATAVTEEGNRVAVAAGFAPRAAATRRLLDTVTQPGAATTSSVFRDLRQGRPLENDAIITDLVRRARALDVATPLLDATDVNLAVYQRARSAT</sequence>
<dbReference type="AlphaFoldDB" id="A0A3D9ZQN0"/>
<protein>
    <recommendedName>
        <fullName evidence="4">2-dehydropantoate 2-reductase</fullName>
        <ecNumber evidence="4">1.1.1.169</ecNumber>
    </recommendedName>
    <alternativeName>
        <fullName evidence="4">Ketopantoate reductase</fullName>
    </alternativeName>
</protein>
<dbReference type="GO" id="GO:0008677">
    <property type="term" value="F:2-dehydropantoate 2-reductase activity"/>
    <property type="evidence" value="ECO:0007669"/>
    <property type="project" value="UniProtKB-EC"/>
</dbReference>
<dbReference type="InterPro" id="IPR008927">
    <property type="entry name" value="6-PGluconate_DH-like_C_sf"/>
</dbReference>
<evidence type="ECO:0000259" key="6">
    <source>
        <dbReference type="Pfam" id="PF08546"/>
    </source>
</evidence>